<dbReference type="AlphaFoldDB" id="A0A1G8GIA0"/>
<evidence type="ECO:0000256" key="8">
    <source>
        <dbReference type="SAM" id="MobiDB-lite"/>
    </source>
</evidence>
<comment type="similarity">
    <text evidence="2 7">Belongs to the GMC oxidoreductase family.</text>
</comment>
<evidence type="ECO:0000256" key="5">
    <source>
        <dbReference type="ARBA" id="ARBA00023002"/>
    </source>
</evidence>
<dbReference type="InterPro" id="IPR007867">
    <property type="entry name" value="GMC_OxRtase_C"/>
</dbReference>
<dbReference type="SUPFAM" id="SSF51905">
    <property type="entry name" value="FAD/NAD(P)-binding domain"/>
    <property type="match status" value="1"/>
</dbReference>
<keyword evidence="4 6" id="KW-0274">FAD</keyword>
<dbReference type="PANTHER" id="PTHR11552:SF147">
    <property type="entry name" value="CHOLINE DEHYDROGENASE, MITOCHONDRIAL"/>
    <property type="match status" value="1"/>
</dbReference>
<proteinExistence type="inferred from homology"/>
<evidence type="ECO:0000313" key="12">
    <source>
        <dbReference type="Proteomes" id="UP000182894"/>
    </source>
</evidence>
<dbReference type="Pfam" id="PF00732">
    <property type="entry name" value="GMC_oxred_N"/>
    <property type="match status" value="1"/>
</dbReference>
<keyword evidence="3 7" id="KW-0285">Flavoprotein</keyword>
<dbReference type="RefSeq" id="WP_074754232.1">
    <property type="nucleotide sequence ID" value="NZ_FNCO01000009.1"/>
</dbReference>
<feature type="domain" description="Glucose-methanol-choline oxidoreductase N-terminal" evidence="10">
    <location>
        <begin position="255"/>
        <end position="269"/>
    </location>
</feature>
<dbReference type="STRING" id="89065.SAMN05216605_109150"/>
<evidence type="ECO:0000256" key="1">
    <source>
        <dbReference type="ARBA" id="ARBA00001974"/>
    </source>
</evidence>
<dbReference type="PROSITE" id="PS00623">
    <property type="entry name" value="GMC_OXRED_1"/>
    <property type="match status" value="1"/>
</dbReference>
<dbReference type="Pfam" id="PF05199">
    <property type="entry name" value="GMC_oxred_C"/>
    <property type="match status" value="1"/>
</dbReference>
<dbReference type="Gene3D" id="3.30.560.10">
    <property type="entry name" value="Glucose Oxidase, domain 3"/>
    <property type="match status" value="1"/>
</dbReference>
<evidence type="ECO:0000259" key="9">
    <source>
        <dbReference type="PROSITE" id="PS00623"/>
    </source>
</evidence>
<feature type="binding site" evidence="6">
    <location>
        <position position="220"/>
    </location>
    <ligand>
        <name>FAD</name>
        <dbReference type="ChEBI" id="CHEBI:57692"/>
    </ligand>
</feature>
<dbReference type="SUPFAM" id="SSF54373">
    <property type="entry name" value="FAD-linked reductases, C-terminal domain"/>
    <property type="match status" value="1"/>
</dbReference>
<evidence type="ECO:0000256" key="3">
    <source>
        <dbReference type="ARBA" id="ARBA00022630"/>
    </source>
</evidence>
<dbReference type="PROSITE" id="PS51257">
    <property type="entry name" value="PROKAR_LIPOPROTEIN"/>
    <property type="match status" value="1"/>
</dbReference>
<dbReference type="InterPro" id="IPR000172">
    <property type="entry name" value="GMC_OxRdtase_N"/>
</dbReference>
<evidence type="ECO:0000256" key="7">
    <source>
        <dbReference type="RuleBase" id="RU003968"/>
    </source>
</evidence>
<reference evidence="12" key="1">
    <citation type="submission" date="2016-10" db="EMBL/GenBank/DDBJ databases">
        <authorList>
            <person name="Varghese N."/>
            <person name="Submissions S."/>
        </authorList>
    </citation>
    <scope>NUCLEOTIDE SEQUENCE [LARGE SCALE GENOMIC DNA]</scope>
    <source>
        <strain evidence="12">ATCC 700689</strain>
    </source>
</reference>
<feature type="domain" description="Glucose-methanol-choline oxidoreductase N-terminal" evidence="9">
    <location>
        <begin position="82"/>
        <end position="105"/>
    </location>
</feature>
<accession>A0A1G8GIA0</accession>
<sequence length="556" mass="60474">MKTDYDYIIVGAGSSGCVLANRLSADPAVSVCLIEAGSHDKSLRIQTPAGTITLYKSKKYSWNFFSAPQKNLNGRSLHTPRGKALGGSSSMNSMIYIRGHASDYDRWAQAGCPGWDWISVLPYFKKSENNRLGQDPRLHGTTGELNVEAARDPNPVSRLFVKAAQQVGIRRNDDFNGDQLEGCGLYNLTQKDARRLSSYRAFVAPVLDRPNLTVITDCSVQSLVIEDRVTRGVRVESEGEQTTLTARREVILSAGSLGSPSLLLASGIGPANDLTNAGIQLEHDLPGVGKNLQDHLDGLITVRSKSPLTLGFSLGSLPSILTSPLRYLFGKKGWLTTNYVEAGGFARTPLAETLPDVQFHFVPGYRSHRGRLFEWGHGYAVHTCVLRPKSIGEIRLGRDGKPVIDFNFLADPQDAKVLIEGLKLARRILADPQFDGIRGTEMLPGKQVQTDEQLMTYVRECAATVFHPVGTCKMGVDPMSVVGPDLKVHGVQGLRVVDASIMPTLISGNTNAPCIMIGEKAADMILNRNTRPYESQLARQETGTTPTSPAAETQSS</sequence>
<dbReference type="GO" id="GO:0016614">
    <property type="term" value="F:oxidoreductase activity, acting on CH-OH group of donors"/>
    <property type="evidence" value="ECO:0007669"/>
    <property type="project" value="InterPro"/>
</dbReference>
<keyword evidence="5" id="KW-0560">Oxidoreductase</keyword>
<evidence type="ECO:0000313" key="11">
    <source>
        <dbReference type="EMBL" id="SDH94007.1"/>
    </source>
</evidence>
<dbReference type="PANTHER" id="PTHR11552">
    <property type="entry name" value="GLUCOSE-METHANOL-CHOLINE GMC OXIDOREDUCTASE"/>
    <property type="match status" value="1"/>
</dbReference>
<evidence type="ECO:0000259" key="10">
    <source>
        <dbReference type="PROSITE" id="PS00624"/>
    </source>
</evidence>
<dbReference type="OrthoDB" id="9785276at2"/>
<dbReference type="PROSITE" id="PS00624">
    <property type="entry name" value="GMC_OXRED_2"/>
    <property type="match status" value="1"/>
</dbReference>
<keyword evidence="12" id="KW-1185">Reference proteome</keyword>
<dbReference type="InterPro" id="IPR012132">
    <property type="entry name" value="GMC_OxRdtase"/>
</dbReference>
<dbReference type="InterPro" id="IPR036188">
    <property type="entry name" value="FAD/NAD-bd_sf"/>
</dbReference>
<dbReference type="Proteomes" id="UP000182894">
    <property type="component" value="Unassembled WGS sequence"/>
</dbReference>
<feature type="region of interest" description="Disordered" evidence="8">
    <location>
        <begin position="533"/>
        <end position="556"/>
    </location>
</feature>
<organism evidence="11 12">
    <name type="scientific">Pseudomonas abietaniphila</name>
    <dbReference type="NCBI Taxonomy" id="89065"/>
    <lineage>
        <taxon>Bacteria</taxon>
        <taxon>Pseudomonadati</taxon>
        <taxon>Pseudomonadota</taxon>
        <taxon>Gammaproteobacteria</taxon>
        <taxon>Pseudomonadales</taxon>
        <taxon>Pseudomonadaceae</taxon>
        <taxon>Pseudomonas</taxon>
    </lineage>
</organism>
<protein>
    <submittedName>
        <fullName evidence="11">Choline dehydrogenase</fullName>
    </submittedName>
</protein>
<evidence type="ECO:0000256" key="4">
    <source>
        <dbReference type="ARBA" id="ARBA00022827"/>
    </source>
</evidence>
<comment type="cofactor">
    <cofactor evidence="1 6">
        <name>FAD</name>
        <dbReference type="ChEBI" id="CHEBI:57692"/>
    </cofactor>
</comment>
<gene>
    <name evidence="11" type="ORF">SAMN05216605_109150</name>
</gene>
<dbReference type="GO" id="GO:0050660">
    <property type="term" value="F:flavin adenine dinucleotide binding"/>
    <property type="evidence" value="ECO:0007669"/>
    <property type="project" value="InterPro"/>
</dbReference>
<name>A0A1G8GIA0_9PSED</name>
<evidence type="ECO:0000256" key="2">
    <source>
        <dbReference type="ARBA" id="ARBA00010790"/>
    </source>
</evidence>
<evidence type="ECO:0000256" key="6">
    <source>
        <dbReference type="PIRSR" id="PIRSR000137-2"/>
    </source>
</evidence>
<dbReference type="Gene3D" id="3.50.50.60">
    <property type="entry name" value="FAD/NAD(P)-binding domain"/>
    <property type="match status" value="1"/>
</dbReference>
<dbReference type="PIRSF" id="PIRSF000137">
    <property type="entry name" value="Alcohol_oxidase"/>
    <property type="match status" value="1"/>
</dbReference>
<dbReference type="EMBL" id="FNCO01000009">
    <property type="protein sequence ID" value="SDH94007.1"/>
    <property type="molecule type" value="Genomic_DNA"/>
</dbReference>